<sequence>MMSSPTSKVEKVTNESHRYWPDWFDLENYKCLETLSAKQFIIELQERLTLLHCPCDSKGRRLTDDRKWRAIKRGDVLLGYTTQESPDCEAVRELNAADIEALYQDFLISNGLPIEPDYLFPSNGKGIALLAIDLANADDALLLSNFTHFINQVRARDKIEEPKFPRLAKANIKSFKKLLFYKAIPYMDLMLYCHNALPNDEHWQPLEFSLPMLSKLLLNDAVEAEKFKKTYKSFYNKLIGDKADEPFLAMLFSAIRNDKVLANTQVKDL</sequence>
<gene>
    <name evidence="1" type="ORF">TUM17379_38200</name>
</gene>
<dbReference type="Pfam" id="PF19924">
    <property type="entry name" value="DUF6387"/>
    <property type="match status" value="1"/>
</dbReference>
<name>A0AAD1NQJ5_9GAMM</name>
<evidence type="ECO:0000313" key="2">
    <source>
        <dbReference type="Proteomes" id="UP000825078"/>
    </source>
</evidence>
<dbReference type="Proteomes" id="UP000825078">
    <property type="component" value="Chromosome"/>
</dbReference>
<dbReference type="EMBL" id="AP024613">
    <property type="protein sequence ID" value="BCV46802.1"/>
    <property type="molecule type" value="Genomic_DNA"/>
</dbReference>
<dbReference type="InterPro" id="IPR045664">
    <property type="entry name" value="DUF6387"/>
</dbReference>
<evidence type="ECO:0000313" key="1">
    <source>
        <dbReference type="EMBL" id="BCV46802.1"/>
    </source>
</evidence>
<protein>
    <submittedName>
        <fullName evidence="1">Uncharacterized protein</fullName>
    </submittedName>
</protein>
<dbReference type="AlphaFoldDB" id="A0AAD1NQJ5"/>
<proteinExistence type="predicted"/>
<accession>A0AAD1NQJ5</accession>
<organism evidence="1 2">
    <name type="scientific">Shewanella algae</name>
    <dbReference type="NCBI Taxonomy" id="38313"/>
    <lineage>
        <taxon>Bacteria</taxon>
        <taxon>Pseudomonadati</taxon>
        <taxon>Pseudomonadota</taxon>
        <taxon>Gammaproteobacteria</taxon>
        <taxon>Alteromonadales</taxon>
        <taxon>Shewanellaceae</taxon>
        <taxon>Shewanella</taxon>
    </lineage>
</organism>
<reference evidence="1" key="1">
    <citation type="submission" date="2021-05" db="EMBL/GenBank/DDBJ databases">
        <title>Molecular characterization for Shewanella algae harboring chromosomal blaOXA-55-like strains isolated from clinical and environment sample.</title>
        <authorList>
            <person name="Ohama Y."/>
            <person name="Aoki K."/>
            <person name="Harada S."/>
            <person name="Moriya K."/>
            <person name="Ishii Y."/>
            <person name="Tateda K."/>
        </authorList>
    </citation>
    <scope>NUCLEOTIDE SEQUENCE</scope>
    <source>
        <strain evidence="1">TUM17379</strain>
    </source>
</reference>